<comment type="caution">
    <text evidence="2">The sequence shown here is derived from an EMBL/GenBank/DDBJ whole genome shotgun (WGS) entry which is preliminary data.</text>
</comment>
<dbReference type="PANTHER" id="PTHR34413:SF2">
    <property type="entry name" value="PROPHAGE TAIL FIBER ASSEMBLY PROTEIN HOMOLOG TFAE-RELATED"/>
    <property type="match status" value="1"/>
</dbReference>
<proteinExistence type="predicted"/>
<gene>
    <name evidence="2" type="ORF">I2492_15600</name>
    <name evidence="1" type="ORF">I2493_16400</name>
</gene>
<dbReference type="Proteomes" id="UP001296969">
    <property type="component" value="Unassembled WGS sequence"/>
</dbReference>
<sequence length="143" mass="16130">MSNYIYSALNNSFYPVELKESYANSDIGWPPDGINVSDETYRLFTGTPPAGMMRISGSDGYPMWVEVPEPSPEELIAIADAEKSRWLAVAKEKIELLSDAVELDIATDKELSQLKAWKVYRVLLMRIDTIMAPNIEWPTQPDT</sequence>
<dbReference type="EMBL" id="JADRCQ010000005">
    <property type="protein sequence ID" value="MBK5074588.1"/>
    <property type="molecule type" value="Genomic_DNA"/>
</dbReference>
<evidence type="ECO:0000313" key="1">
    <source>
        <dbReference type="EMBL" id="MBK5074588.1"/>
    </source>
</evidence>
<reference evidence="2 4" key="1">
    <citation type="submission" date="2020-11" db="EMBL/GenBank/DDBJ databases">
        <title>Insectihabitans protaetiae gen. nov. sp. nov. and Insectihabitans allomyrinae sp. nov., isolated from larvae of Protaetia brevitarsis seulensis and Allomyrina dichotoma, respectively.</title>
        <authorList>
            <person name="Lee S.D."/>
            <person name="Byeon Y.-S."/>
            <person name="Kim S.-M."/>
            <person name="Yang H.L."/>
            <person name="Kim I.S."/>
        </authorList>
    </citation>
    <scope>NUCLEOTIDE SEQUENCE</scope>
    <source>
        <strain evidence="2">CWB-B4</strain>
        <strain evidence="1 4">CWB-B43</strain>
    </source>
</reference>
<evidence type="ECO:0000313" key="4">
    <source>
        <dbReference type="Proteomes" id="UP001296969"/>
    </source>
</evidence>
<dbReference type="InterPro" id="IPR051220">
    <property type="entry name" value="TFA_Chaperone"/>
</dbReference>
<dbReference type="Proteomes" id="UP000807542">
    <property type="component" value="Unassembled WGS sequence"/>
</dbReference>
<dbReference type="EMBL" id="JADRCP010000005">
    <property type="protein sequence ID" value="MBK5177746.1"/>
    <property type="molecule type" value="Genomic_DNA"/>
</dbReference>
<dbReference type="Pfam" id="PF02413">
    <property type="entry name" value="Caudo_TAP"/>
    <property type="match status" value="1"/>
</dbReference>
<protein>
    <submittedName>
        <fullName evidence="2">Tail fiber assembly protein</fullName>
    </submittedName>
</protein>
<dbReference type="PANTHER" id="PTHR34413">
    <property type="entry name" value="PROPHAGE TAIL FIBER ASSEMBLY PROTEIN HOMOLOG TFAE-RELATED-RELATED"/>
    <property type="match status" value="1"/>
</dbReference>
<dbReference type="InterPro" id="IPR003458">
    <property type="entry name" value="Phage_T4_Gp38_tail_assem"/>
</dbReference>
<evidence type="ECO:0000313" key="2">
    <source>
        <dbReference type="EMBL" id="MBK5177746.1"/>
    </source>
</evidence>
<dbReference type="AlphaFoldDB" id="A0A9D7AK95"/>
<accession>A0A9D7AK95</accession>
<evidence type="ECO:0000313" key="3">
    <source>
        <dbReference type="Proteomes" id="UP000807542"/>
    </source>
</evidence>
<keyword evidence="4" id="KW-1185">Reference proteome</keyword>
<organism evidence="2 3">
    <name type="scientific">Limnobaculum xujianqingii</name>
    <dbReference type="NCBI Taxonomy" id="2738837"/>
    <lineage>
        <taxon>Bacteria</taxon>
        <taxon>Pseudomonadati</taxon>
        <taxon>Pseudomonadota</taxon>
        <taxon>Gammaproteobacteria</taxon>
        <taxon>Enterobacterales</taxon>
        <taxon>Budviciaceae</taxon>
        <taxon>Limnobaculum</taxon>
    </lineage>
</organism>
<name>A0A9D7AK95_9GAMM</name>
<dbReference type="RefSeq" id="WP_228399079.1">
    <property type="nucleotide sequence ID" value="NZ_JADRCP010000005.1"/>
</dbReference>